<protein>
    <recommendedName>
        <fullName evidence="3">Protein kinase domain-containing protein</fullName>
    </recommendedName>
</protein>
<dbReference type="PANTHER" id="PTHR10098:SF106">
    <property type="entry name" value="TETRATRICOPEPTIDE REPEAT PROTEIN 28-LIKE PROTEIN"/>
    <property type="match status" value="1"/>
</dbReference>
<feature type="region of interest" description="Disordered" evidence="2">
    <location>
        <begin position="1"/>
        <end position="38"/>
    </location>
</feature>
<dbReference type="Gene3D" id="1.10.510.10">
    <property type="entry name" value="Transferase(Phosphotransferase) domain 1"/>
    <property type="match status" value="1"/>
</dbReference>
<dbReference type="SUPFAM" id="SSF48452">
    <property type="entry name" value="TPR-like"/>
    <property type="match status" value="3"/>
</dbReference>
<dbReference type="HOGENOM" id="CLU_000288_7_37_1"/>
<evidence type="ECO:0000313" key="5">
    <source>
        <dbReference type="Proteomes" id="UP000054248"/>
    </source>
</evidence>
<evidence type="ECO:0000313" key="4">
    <source>
        <dbReference type="EMBL" id="KIO22124.1"/>
    </source>
</evidence>
<dbReference type="Gene3D" id="1.25.40.10">
    <property type="entry name" value="Tetratricopeptide repeat domain"/>
    <property type="match status" value="3"/>
</dbReference>
<dbReference type="SUPFAM" id="SSF56112">
    <property type="entry name" value="Protein kinase-like (PK-like)"/>
    <property type="match status" value="1"/>
</dbReference>
<keyword evidence="5" id="KW-1185">Reference proteome</keyword>
<accession>A0A0C3QC78</accession>
<dbReference type="EMBL" id="KN823118">
    <property type="protein sequence ID" value="KIO22124.1"/>
    <property type="molecule type" value="Genomic_DNA"/>
</dbReference>
<name>A0A0C3QC78_9AGAM</name>
<dbReference type="PROSITE" id="PS50011">
    <property type="entry name" value="PROTEIN_KINASE_DOM"/>
    <property type="match status" value="1"/>
</dbReference>
<evidence type="ECO:0000256" key="2">
    <source>
        <dbReference type="SAM" id="MobiDB-lite"/>
    </source>
</evidence>
<dbReference type="PROSITE" id="PS50005">
    <property type="entry name" value="TPR"/>
    <property type="match status" value="2"/>
</dbReference>
<organism evidence="4 5">
    <name type="scientific">Tulasnella calospora MUT 4182</name>
    <dbReference type="NCBI Taxonomy" id="1051891"/>
    <lineage>
        <taxon>Eukaryota</taxon>
        <taxon>Fungi</taxon>
        <taxon>Dikarya</taxon>
        <taxon>Basidiomycota</taxon>
        <taxon>Agaricomycotina</taxon>
        <taxon>Agaricomycetes</taxon>
        <taxon>Cantharellales</taxon>
        <taxon>Tulasnellaceae</taxon>
        <taxon>Tulasnella</taxon>
    </lineage>
</organism>
<dbReference type="InterPro" id="IPR019734">
    <property type="entry name" value="TPR_rpt"/>
</dbReference>
<gene>
    <name evidence="4" type="ORF">M407DRAFT_28334</name>
</gene>
<dbReference type="GO" id="GO:0004672">
    <property type="term" value="F:protein kinase activity"/>
    <property type="evidence" value="ECO:0007669"/>
    <property type="project" value="InterPro"/>
</dbReference>
<feature type="repeat" description="TPR" evidence="1">
    <location>
        <begin position="377"/>
        <end position="410"/>
    </location>
</feature>
<dbReference type="Pfam" id="PF13424">
    <property type="entry name" value="TPR_12"/>
    <property type="match status" value="4"/>
</dbReference>
<feature type="repeat" description="TPR" evidence="1">
    <location>
        <begin position="537"/>
        <end position="570"/>
    </location>
</feature>
<dbReference type="InterPro" id="IPR011009">
    <property type="entry name" value="Kinase-like_dom_sf"/>
</dbReference>
<dbReference type="PANTHER" id="PTHR10098">
    <property type="entry name" value="RAPSYN-RELATED"/>
    <property type="match status" value="1"/>
</dbReference>
<dbReference type="Pfam" id="PF00069">
    <property type="entry name" value="Pkinase"/>
    <property type="match status" value="1"/>
</dbReference>
<evidence type="ECO:0000259" key="3">
    <source>
        <dbReference type="PROSITE" id="PS50011"/>
    </source>
</evidence>
<dbReference type="Proteomes" id="UP000054248">
    <property type="component" value="Unassembled WGS sequence"/>
</dbReference>
<dbReference type="OrthoDB" id="431454at2759"/>
<dbReference type="InterPro" id="IPR011990">
    <property type="entry name" value="TPR-like_helical_dom_sf"/>
</dbReference>
<reference evidence="4 5" key="1">
    <citation type="submission" date="2014-04" db="EMBL/GenBank/DDBJ databases">
        <authorList>
            <consortium name="DOE Joint Genome Institute"/>
            <person name="Kuo A."/>
            <person name="Girlanda M."/>
            <person name="Perotto S."/>
            <person name="Kohler A."/>
            <person name="Nagy L.G."/>
            <person name="Floudas D."/>
            <person name="Copeland A."/>
            <person name="Barry K.W."/>
            <person name="Cichocki N."/>
            <person name="Veneault-Fourrey C."/>
            <person name="LaButti K."/>
            <person name="Lindquist E.A."/>
            <person name="Lipzen A."/>
            <person name="Lundell T."/>
            <person name="Morin E."/>
            <person name="Murat C."/>
            <person name="Sun H."/>
            <person name="Tunlid A."/>
            <person name="Henrissat B."/>
            <person name="Grigoriev I.V."/>
            <person name="Hibbett D.S."/>
            <person name="Martin F."/>
            <person name="Nordberg H.P."/>
            <person name="Cantor M.N."/>
            <person name="Hua S.X."/>
        </authorList>
    </citation>
    <scope>NUCLEOTIDE SEQUENCE [LARGE SCALE GENOMIC DNA]</scope>
    <source>
        <strain evidence="4 5">MUT 4182</strain>
    </source>
</reference>
<reference evidence="5" key="2">
    <citation type="submission" date="2015-01" db="EMBL/GenBank/DDBJ databases">
        <title>Evolutionary Origins and Diversification of the Mycorrhizal Mutualists.</title>
        <authorList>
            <consortium name="DOE Joint Genome Institute"/>
            <consortium name="Mycorrhizal Genomics Consortium"/>
            <person name="Kohler A."/>
            <person name="Kuo A."/>
            <person name="Nagy L.G."/>
            <person name="Floudas D."/>
            <person name="Copeland A."/>
            <person name="Barry K.W."/>
            <person name="Cichocki N."/>
            <person name="Veneault-Fourrey C."/>
            <person name="LaButti K."/>
            <person name="Lindquist E.A."/>
            <person name="Lipzen A."/>
            <person name="Lundell T."/>
            <person name="Morin E."/>
            <person name="Murat C."/>
            <person name="Riley R."/>
            <person name="Ohm R."/>
            <person name="Sun H."/>
            <person name="Tunlid A."/>
            <person name="Henrissat B."/>
            <person name="Grigoriev I.V."/>
            <person name="Hibbett D.S."/>
            <person name="Martin F."/>
        </authorList>
    </citation>
    <scope>NUCLEOTIDE SEQUENCE [LARGE SCALE GENOMIC DNA]</scope>
    <source>
        <strain evidence="5">MUT 4182</strain>
    </source>
</reference>
<dbReference type="STRING" id="1051891.A0A0C3QC78"/>
<dbReference type="SMART" id="SM00028">
    <property type="entry name" value="TPR"/>
    <property type="match status" value="11"/>
</dbReference>
<sequence>MRRFASKLLAIDGRPNEDNDRNHDAVTGSDKERIPTKRSVRERLDSPGVSSFRIHSKEIKFTSTTSHGSGGKADVAQATFKSPGHGGDEQLVAVKIPHSIKTNMARNEFLHEVEVLAVLSHKNIVQLIGFVEDLEKGIAWIVLSWAPNGNVGQFLANGDWEIPERVSLIQDTFEGIRYLHSRQPPICHGDLKSLNILVSSSHRAVLTDFGSARAIIESEDEVVNDVDGQQMPQGSTIEQACPPIHVAVSGSHLTLTASAWTLRWAPPEVVNGKRPGLSSDIWAAGWVCWEVMTNKLPFFHLESVSDITLRVIRGRVPSPYEDAQLASIGALCSLMKDCWALDPKVRPDISRCCTVLKWMPSGVPSGGNSFGPKAPSILLFLQMGQIEFRQASYEKAASLFQQALSLATSEGNQTGAGLALRLLGEAYRLQSKYSEAKESYTRAEEIFVHTGQEEAQATTLANMGRLSIHRSELAHAEQLFTRAKEIFARLGDEHGQAISLRGLGEVFSLQSKYTQGEELYSLAQELFARAGDDNGRANALVGLGEVYREQSKYPQAEESYNEARDLFLRLGHAEGRAVTLAGLGRVCSSQSRHTQAEEFVTQAQEIYVRLGQDSSQARTLVRLGDIYCVQLKYAKAEEVYTRAQDIYARLGDELGQANVLDELATVYRLQSKYPRAEELLTRAEEIYAHNGDDKGRASTVFELGRICRLQSKFSEAEELYTRAQEIYKNVGSALGQATALFGLGDLYLFQTKYTQAEDSFTPAQEIYTSICNIRGRADTLYGMGLVRHNQRRNVEAASYYVEARDLYTQLGMTDASERVSLRLADVLPDQNSSVTSPHPSVQVLSDIPSTSLLGKTVT</sequence>
<dbReference type="InterPro" id="IPR008271">
    <property type="entry name" value="Ser/Thr_kinase_AS"/>
</dbReference>
<dbReference type="GO" id="GO:0005524">
    <property type="term" value="F:ATP binding"/>
    <property type="evidence" value="ECO:0007669"/>
    <property type="project" value="InterPro"/>
</dbReference>
<dbReference type="SMART" id="SM00220">
    <property type="entry name" value="S_TKc"/>
    <property type="match status" value="1"/>
</dbReference>
<dbReference type="PROSITE" id="PS00108">
    <property type="entry name" value="PROTEIN_KINASE_ST"/>
    <property type="match status" value="1"/>
</dbReference>
<keyword evidence="1" id="KW-0802">TPR repeat</keyword>
<evidence type="ECO:0000256" key="1">
    <source>
        <dbReference type="PROSITE-ProRule" id="PRU00339"/>
    </source>
</evidence>
<proteinExistence type="predicted"/>
<dbReference type="AlphaFoldDB" id="A0A0C3QC78"/>
<feature type="domain" description="Protein kinase" evidence="3">
    <location>
        <begin position="61"/>
        <end position="359"/>
    </location>
</feature>
<dbReference type="InterPro" id="IPR000719">
    <property type="entry name" value="Prot_kinase_dom"/>
</dbReference>
<feature type="compositionally biased region" description="Basic and acidic residues" evidence="2">
    <location>
        <begin position="14"/>
        <end position="38"/>
    </location>
</feature>